<reference evidence="1 2" key="1">
    <citation type="submission" date="2010-05" db="EMBL/GenBank/DDBJ databases">
        <title>Complete sequence of Methanococcus voltae A3.</title>
        <authorList>
            <consortium name="US DOE Joint Genome Institute"/>
            <person name="Lucas S."/>
            <person name="Copeland A."/>
            <person name="Lapidus A."/>
            <person name="Cheng J.-F."/>
            <person name="Bruce D."/>
            <person name="Goodwin L."/>
            <person name="Pitluck S."/>
            <person name="Lowry S."/>
            <person name="Clum A."/>
            <person name="Land M."/>
            <person name="Hauser L."/>
            <person name="Kyrpides N."/>
            <person name="Mikhailova N."/>
            <person name="Whitman W.B."/>
            <person name="Woyke T."/>
        </authorList>
    </citation>
    <scope>NUCLEOTIDE SEQUENCE [LARGE SCALE GENOMIC DNA]</scope>
    <source>
        <strain evidence="2">ATCC BAA-1334 / A3</strain>
    </source>
</reference>
<dbReference type="InParanoid" id="D7DS93"/>
<dbReference type="Proteomes" id="UP000007722">
    <property type="component" value="Chromosome"/>
</dbReference>
<dbReference type="eggNOG" id="arCOG07634">
    <property type="taxonomic scope" value="Archaea"/>
</dbReference>
<name>D7DS93_METV3</name>
<proteinExistence type="predicted"/>
<sequence>MQHKLDIVETDYYLGLIDRYDTFVECLIRNPEIKEYFPELMSNIAKCMRLYEDLSLLYKGHISEIKVSKNNPYVIYCLETFENIMECNSYTSKILTYVRTEENNYYRISGNFVDNTPQNHKFPIYEYISNFLIKIVCKINKIKEFTNDNFENFKELCESGKCTISVSYL</sequence>
<gene>
    <name evidence="1" type="ordered locus">Mvol_0343</name>
</gene>
<dbReference type="OrthoDB" id="61345at2157"/>
<dbReference type="KEGG" id="mvo:Mvol_0343"/>
<accession>D7DS93</accession>
<keyword evidence="2" id="KW-1185">Reference proteome</keyword>
<evidence type="ECO:0000313" key="1">
    <source>
        <dbReference type="EMBL" id="ADI36003.1"/>
    </source>
</evidence>
<dbReference type="AlphaFoldDB" id="D7DS93"/>
<dbReference type="HOGENOM" id="CLU_1574988_0_0_2"/>
<evidence type="ECO:0000313" key="2">
    <source>
        <dbReference type="Proteomes" id="UP000007722"/>
    </source>
</evidence>
<protein>
    <submittedName>
        <fullName evidence="1">Uncharacterized protein</fullName>
    </submittedName>
</protein>
<dbReference type="EMBL" id="CP002057">
    <property type="protein sequence ID" value="ADI36003.1"/>
    <property type="molecule type" value="Genomic_DNA"/>
</dbReference>
<organism evidence="1 2">
    <name type="scientific">Methanococcus voltae (strain ATCC BAA-1334 / A3)</name>
    <dbReference type="NCBI Taxonomy" id="456320"/>
    <lineage>
        <taxon>Archaea</taxon>
        <taxon>Methanobacteriati</taxon>
        <taxon>Methanobacteriota</taxon>
        <taxon>Methanomada group</taxon>
        <taxon>Methanococci</taxon>
        <taxon>Methanococcales</taxon>
        <taxon>Methanococcaceae</taxon>
        <taxon>Methanococcus</taxon>
    </lineage>
</organism>